<dbReference type="Proteomes" id="UP000019460">
    <property type="component" value="Unassembled WGS sequence"/>
</dbReference>
<dbReference type="OrthoDB" id="9765258at2"/>
<reference evidence="8 9" key="1">
    <citation type="submission" date="2012-11" db="EMBL/GenBank/DDBJ databases">
        <title>Genome assembly of Thiorhodococcus sp. AK35.</title>
        <authorList>
            <person name="Nupur N."/>
            <person name="Khatri I."/>
            <person name="Subramanian S."/>
            <person name="Pinnaka A."/>
        </authorList>
    </citation>
    <scope>NUCLEOTIDE SEQUENCE [LARGE SCALE GENOMIC DNA]</scope>
    <source>
        <strain evidence="8 9">AK35</strain>
    </source>
</reference>
<keyword evidence="6" id="KW-0249">Electron transport</keyword>
<feature type="domain" description="4Fe-4S ferredoxin-type" evidence="7">
    <location>
        <begin position="66"/>
        <end position="95"/>
    </location>
</feature>
<evidence type="ECO:0000256" key="1">
    <source>
        <dbReference type="ARBA" id="ARBA00022485"/>
    </source>
</evidence>
<comment type="function">
    <text evidence="6">Component of a complex that catalyzes the oxidation of glycolate to glyoxylate.</text>
</comment>
<dbReference type="Pfam" id="PF02754">
    <property type="entry name" value="CCG"/>
    <property type="match status" value="2"/>
</dbReference>
<comment type="catalytic activity">
    <reaction evidence="6">
        <text>glycolate + A = glyoxylate + AH2</text>
        <dbReference type="Rhea" id="RHEA:21264"/>
        <dbReference type="ChEBI" id="CHEBI:13193"/>
        <dbReference type="ChEBI" id="CHEBI:17499"/>
        <dbReference type="ChEBI" id="CHEBI:29805"/>
        <dbReference type="ChEBI" id="CHEBI:36655"/>
        <dbReference type="EC" id="1.1.99.14"/>
    </reaction>
</comment>
<keyword evidence="4 6" id="KW-0408">Iron</keyword>
<evidence type="ECO:0000256" key="5">
    <source>
        <dbReference type="ARBA" id="ARBA00023014"/>
    </source>
</evidence>
<evidence type="ECO:0000256" key="6">
    <source>
        <dbReference type="PIRNR" id="PIRNR000139"/>
    </source>
</evidence>
<name>W9V7W2_9GAMM</name>
<dbReference type="InterPro" id="IPR017900">
    <property type="entry name" value="4Fe4S_Fe_S_CS"/>
</dbReference>
<dbReference type="SUPFAM" id="SSF54862">
    <property type="entry name" value="4Fe-4S ferredoxins"/>
    <property type="match status" value="1"/>
</dbReference>
<comment type="caution">
    <text evidence="8">The sequence shown here is derived from an EMBL/GenBank/DDBJ whole genome shotgun (WGS) entry which is preliminary data.</text>
</comment>
<dbReference type="GO" id="GO:0019154">
    <property type="term" value="F:glycolate dehydrogenase activity"/>
    <property type="evidence" value="ECO:0007669"/>
    <property type="project" value="UniProtKB-EC"/>
</dbReference>
<dbReference type="InterPro" id="IPR017896">
    <property type="entry name" value="4Fe4S_Fe-S-bd"/>
</dbReference>
<evidence type="ECO:0000259" key="7">
    <source>
        <dbReference type="PROSITE" id="PS51379"/>
    </source>
</evidence>
<dbReference type="EMBL" id="AONC01000025">
    <property type="protein sequence ID" value="EXJ15514.1"/>
    <property type="molecule type" value="Genomic_DNA"/>
</dbReference>
<evidence type="ECO:0000313" key="9">
    <source>
        <dbReference type="Proteomes" id="UP000019460"/>
    </source>
</evidence>
<keyword evidence="3" id="KW-0677">Repeat</keyword>
<dbReference type="NCBIfam" id="NF008434">
    <property type="entry name" value="PRK11274.1"/>
    <property type="match status" value="1"/>
</dbReference>
<keyword evidence="1 6" id="KW-0004">4Fe-4S</keyword>
<dbReference type="PATRIC" id="fig|1249627.3.peg.1706"/>
<dbReference type="GO" id="GO:0046872">
    <property type="term" value="F:metal ion binding"/>
    <property type="evidence" value="ECO:0007669"/>
    <property type="project" value="UniProtKB-UniRule"/>
</dbReference>
<gene>
    <name evidence="8" type="ORF">D779_1256</name>
</gene>
<accession>W9V7W2</accession>
<dbReference type="Pfam" id="PF13183">
    <property type="entry name" value="Fer4_8"/>
    <property type="match status" value="1"/>
</dbReference>
<dbReference type="EC" id="1.1.99.14" evidence="6"/>
<dbReference type="FunFam" id="1.10.1060.10:FF:000012">
    <property type="entry name" value="Glycolate oxidase iron-sulfur subunit"/>
    <property type="match status" value="1"/>
</dbReference>
<comment type="catalytic activity">
    <reaction evidence="6">
        <text>(R)-lactate + A = pyruvate + AH2</text>
        <dbReference type="Rhea" id="RHEA:15089"/>
        <dbReference type="ChEBI" id="CHEBI:13193"/>
        <dbReference type="ChEBI" id="CHEBI:15361"/>
        <dbReference type="ChEBI" id="CHEBI:16004"/>
        <dbReference type="ChEBI" id="CHEBI:17499"/>
    </reaction>
</comment>
<dbReference type="PROSITE" id="PS51379">
    <property type="entry name" value="4FE4S_FER_2"/>
    <property type="match status" value="2"/>
</dbReference>
<dbReference type="PANTHER" id="PTHR32479">
    <property type="entry name" value="GLYCOLATE OXIDASE IRON-SULFUR SUBUNIT"/>
    <property type="match status" value="1"/>
</dbReference>
<comment type="cofactor">
    <cofactor evidence="6">
        <name>[4Fe-4S] cluster</name>
        <dbReference type="ChEBI" id="CHEBI:49883"/>
    </cofactor>
    <text evidence="6">Binds 2 [4Fe-4S] clusters.</text>
</comment>
<dbReference type="RefSeq" id="WP_043752406.1">
    <property type="nucleotide sequence ID" value="NZ_AONC01000025.1"/>
</dbReference>
<evidence type="ECO:0000256" key="4">
    <source>
        <dbReference type="ARBA" id="ARBA00023004"/>
    </source>
</evidence>
<keyword evidence="6" id="KW-0813">Transport</keyword>
<dbReference type="PIRSF" id="PIRSF000139">
    <property type="entry name" value="Glc_ox_4Fe-4S"/>
    <property type="match status" value="1"/>
</dbReference>
<dbReference type="STRING" id="1249627.D779_1256"/>
<dbReference type="GO" id="GO:0051539">
    <property type="term" value="F:4 iron, 4 sulfur cluster binding"/>
    <property type="evidence" value="ECO:0007669"/>
    <property type="project" value="UniProtKB-UniRule"/>
</dbReference>
<proteinExistence type="predicted"/>
<dbReference type="Gene3D" id="1.10.1060.10">
    <property type="entry name" value="Alpha-helical ferredoxin"/>
    <property type="match status" value="1"/>
</dbReference>
<dbReference type="InterPro" id="IPR009051">
    <property type="entry name" value="Helical_ferredxn"/>
</dbReference>
<feature type="domain" description="4Fe-4S ferredoxin-type" evidence="7">
    <location>
        <begin position="14"/>
        <end position="47"/>
    </location>
</feature>
<evidence type="ECO:0000256" key="2">
    <source>
        <dbReference type="ARBA" id="ARBA00022723"/>
    </source>
</evidence>
<dbReference type="InterPro" id="IPR012257">
    <property type="entry name" value="Glc_ox_4Fe-4S"/>
</dbReference>
<keyword evidence="5 6" id="KW-0411">Iron-sulfur</keyword>
<dbReference type="eggNOG" id="COG0247">
    <property type="taxonomic scope" value="Bacteria"/>
</dbReference>
<evidence type="ECO:0000256" key="3">
    <source>
        <dbReference type="ARBA" id="ARBA00022737"/>
    </source>
</evidence>
<dbReference type="InterPro" id="IPR004017">
    <property type="entry name" value="Cys_rich_dom"/>
</dbReference>
<keyword evidence="2 6" id="KW-0479">Metal-binding</keyword>
<organism evidence="8 9">
    <name type="scientific">Imhoffiella purpurea</name>
    <dbReference type="NCBI Taxonomy" id="1249627"/>
    <lineage>
        <taxon>Bacteria</taxon>
        <taxon>Pseudomonadati</taxon>
        <taxon>Pseudomonadota</taxon>
        <taxon>Gammaproteobacteria</taxon>
        <taxon>Chromatiales</taxon>
        <taxon>Chromatiaceae</taxon>
        <taxon>Imhoffiella</taxon>
    </lineage>
</organism>
<dbReference type="PANTHER" id="PTHR32479:SF17">
    <property type="entry name" value="GLYCOLATE OXIDASE IRON-SULFUR SUBUNIT"/>
    <property type="match status" value="1"/>
</dbReference>
<evidence type="ECO:0000313" key="8">
    <source>
        <dbReference type="EMBL" id="EXJ15514.1"/>
    </source>
</evidence>
<protein>
    <recommendedName>
        <fullName evidence="6">Glycolate oxidase iron-sulfur subunit</fullName>
        <ecNumber evidence="6">1.1.99.14</ecNumber>
    </recommendedName>
</protein>
<keyword evidence="9" id="KW-1185">Reference proteome</keyword>
<sequence>MQTEILPELLATAEGREADEILRSCVHCGFCTATCPTYQLLGDELDGPRGRIYQIKSVLEGQTPTRVTQRHLDRCLTCRSCETTCPSGVRYARLLDIGRHLVEARVRRPLAERLLRRALVLTLPHPRRARWLLGLARFAAPLLPSGLRAKIPRAQTVGSIPPPLGRRRMLVLGGCVQSAATPATNAAAARILDRFGIDLVEVPEAGCCGALAYHLDAREEGLGAMRRNIDAWWPEIDSGCEAILVNASGCGAMVKEYGEVLAGDPEYAAKAARVAELARDPAEILAGIEDLSALGPPGSGPRIAFHAPCSLQHGQGIRLVVESILSRFGYVLTQVPDAHLCCGSSGTYSMTQPELSRRLRDDKIAALTSESPARIATANIGCQLHLASGARVPVVHWLELLDPERIRPERACGE</sequence>
<dbReference type="AlphaFoldDB" id="W9V7W2"/>
<dbReference type="PROSITE" id="PS00198">
    <property type="entry name" value="4FE4S_FER_1"/>
    <property type="match status" value="1"/>
</dbReference>